<dbReference type="EMBL" id="UYSG01000123">
    <property type="protein sequence ID" value="VDL18287.1"/>
    <property type="molecule type" value="Genomic_DNA"/>
</dbReference>
<dbReference type="OrthoDB" id="6281353at2759"/>
<evidence type="ECO:0000313" key="1">
    <source>
        <dbReference type="EMBL" id="VDL18287.1"/>
    </source>
</evidence>
<reference evidence="1 2" key="2">
    <citation type="submission" date="2018-11" db="EMBL/GenBank/DDBJ databases">
        <authorList>
            <consortium name="Pathogen Informatics"/>
        </authorList>
    </citation>
    <scope>NUCLEOTIDE SEQUENCE [LARGE SCALE GENOMIC DNA]</scope>
</reference>
<accession>A0A0R3S9B7</accession>
<organism evidence="3">
    <name type="scientific">Hymenolepis diminuta</name>
    <name type="common">Rat tapeworm</name>
    <dbReference type="NCBI Taxonomy" id="6216"/>
    <lineage>
        <taxon>Eukaryota</taxon>
        <taxon>Metazoa</taxon>
        <taxon>Spiralia</taxon>
        <taxon>Lophotrochozoa</taxon>
        <taxon>Platyhelminthes</taxon>
        <taxon>Cestoda</taxon>
        <taxon>Eucestoda</taxon>
        <taxon>Cyclophyllidea</taxon>
        <taxon>Hymenolepididae</taxon>
        <taxon>Hymenolepis</taxon>
    </lineage>
</organism>
<sequence length="197" mass="21449">MLTARFPQPPPSYYTGLTLKPEYTRVPTGRLHWNSDCTNPISLLLLTNSVLLALTVDYHYPPQHTTTLPTKTAAITSLLLLSSSVPSSPPAITLHEMQVSSSNPRANDWTSFIPNGGFGIKRPPPLVGLGPSPTAVNFLQEELGHTMSQKTIDFAFMNRSSHASKISAFCAERSAQSDASWGMEMKNLMGLGKCTCQ</sequence>
<reference evidence="3" key="1">
    <citation type="submission" date="2017-02" db="UniProtKB">
        <authorList>
            <consortium name="WormBaseParasite"/>
        </authorList>
    </citation>
    <scope>IDENTIFICATION</scope>
</reference>
<dbReference type="Proteomes" id="UP000274504">
    <property type="component" value="Unassembled WGS sequence"/>
</dbReference>
<evidence type="ECO:0000313" key="2">
    <source>
        <dbReference type="Proteomes" id="UP000274504"/>
    </source>
</evidence>
<proteinExistence type="predicted"/>
<gene>
    <name evidence="1" type="ORF">HDID_LOCUS826</name>
</gene>
<name>A0A0R3S9B7_HYMDI</name>
<evidence type="ECO:0000313" key="3">
    <source>
        <dbReference type="WBParaSite" id="HDID_0000082501-mRNA-1"/>
    </source>
</evidence>
<dbReference type="AlphaFoldDB" id="A0A0R3S9B7"/>
<protein>
    <submittedName>
        <fullName evidence="1 3">Uncharacterized protein</fullName>
    </submittedName>
</protein>
<dbReference type="WBParaSite" id="HDID_0000082501-mRNA-1">
    <property type="protein sequence ID" value="HDID_0000082501-mRNA-1"/>
    <property type="gene ID" value="HDID_0000082501"/>
</dbReference>